<dbReference type="SMART" id="SM00530">
    <property type="entry name" value="HTH_XRE"/>
    <property type="match status" value="1"/>
</dbReference>
<sequence>MTDAGKKVKQARKLRGLTQRELADHSGVSVSTIRKLEQGERPTARMETLHALARTLRLETMDLVAKPKEEGARAETHELWAPVRAELTRPPASAIDAPATPAGVSGVLRAAELLYSNHQFTELAAVLPGLLRDADTLSGDGRGVQVRVLQMAAGALTHTRQFDIAELVVRRSLANAQDRLEASASINTLTWLMIRQGQLDQALALATQWADDLEPRITRATTSELAAWGLLLLRASGAAVRNNQPEVAADMKRFARSAATAIGREVKVAHETVRTFGPTTVRMLTVEDALVKDQPDTALRLAAQMPLFTVRPSSSVRSRHGLDVANAYARLGRFTESFGKLSELQAASPQWFPNQTPARDTLRTIVEGRRTLTPEMRHMASTLQLAL</sequence>
<dbReference type="Pfam" id="PF01381">
    <property type="entry name" value="HTH_3"/>
    <property type="match status" value="1"/>
</dbReference>
<dbReference type="InterPro" id="IPR050807">
    <property type="entry name" value="TransReg_Diox_bact_type"/>
</dbReference>
<dbReference type="RefSeq" id="WP_084748799.1">
    <property type="nucleotide sequence ID" value="NZ_CP020563.1"/>
</dbReference>
<feature type="domain" description="HTH cro/C1-type" evidence="3">
    <location>
        <begin position="8"/>
        <end position="64"/>
    </location>
</feature>
<keyword evidence="1" id="KW-0238">DNA-binding</keyword>
<dbReference type="PROSITE" id="PS50943">
    <property type="entry name" value="HTH_CROC1"/>
    <property type="match status" value="1"/>
</dbReference>
<dbReference type="InterPro" id="IPR001387">
    <property type="entry name" value="Cro/C1-type_HTH"/>
</dbReference>
<dbReference type="Gene3D" id="1.10.260.40">
    <property type="entry name" value="lambda repressor-like DNA-binding domains"/>
    <property type="match status" value="1"/>
</dbReference>
<dbReference type="EMBL" id="CP020563">
    <property type="protein sequence ID" value="ARF74742.1"/>
    <property type="molecule type" value="Genomic_DNA"/>
</dbReference>
<dbReference type="PANTHER" id="PTHR46797:SF1">
    <property type="entry name" value="METHYLPHOSPHONATE SYNTHASE"/>
    <property type="match status" value="1"/>
</dbReference>
<evidence type="ECO:0000256" key="1">
    <source>
        <dbReference type="ARBA" id="ARBA00023125"/>
    </source>
</evidence>
<feature type="region of interest" description="Disordered" evidence="2">
    <location>
        <begin position="1"/>
        <end position="20"/>
    </location>
</feature>
<dbReference type="AlphaFoldDB" id="A0ABC8BXI1"/>
<evidence type="ECO:0000256" key="2">
    <source>
        <dbReference type="SAM" id="MobiDB-lite"/>
    </source>
</evidence>
<evidence type="ECO:0000313" key="5">
    <source>
        <dbReference type="Proteomes" id="UP000192251"/>
    </source>
</evidence>
<proteinExistence type="predicted"/>
<evidence type="ECO:0000259" key="3">
    <source>
        <dbReference type="PROSITE" id="PS50943"/>
    </source>
</evidence>
<dbReference type="Proteomes" id="UP000192251">
    <property type="component" value="Chromosome"/>
</dbReference>
<accession>A0ABC8BXI1</accession>
<dbReference type="KEGG" id="kab:B7C62_22780"/>
<name>A0ABC8BXI1_9ACTN</name>
<dbReference type="SUPFAM" id="SSF47413">
    <property type="entry name" value="lambda repressor-like DNA-binding domains"/>
    <property type="match status" value="1"/>
</dbReference>
<protein>
    <recommendedName>
        <fullName evidence="3">HTH cro/C1-type domain-containing protein</fullName>
    </recommendedName>
</protein>
<gene>
    <name evidence="4" type="ORF">B7C62_22780</name>
</gene>
<organism evidence="4 5">
    <name type="scientific">Kitasatospora albolonga</name>
    <dbReference type="NCBI Taxonomy" id="68173"/>
    <lineage>
        <taxon>Bacteria</taxon>
        <taxon>Bacillati</taxon>
        <taxon>Actinomycetota</taxon>
        <taxon>Actinomycetes</taxon>
        <taxon>Kitasatosporales</taxon>
        <taxon>Streptomycetaceae</taxon>
        <taxon>Kitasatospora</taxon>
    </lineage>
</organism>
<keyword evidence="5" id="KW-1185">Reference proteome</keyword>
<dbReference type="PANTHER" id="PTHR46797">
    <property type="entry name" value="HTH-TYPE TRANSCRIPTIONAL REGULATOR"/>
    <property type="match status" value="1"/>
</dbReference>
<reference evidence="4 5" key="1">
    <citation type="submission" date="2017-04" db="EMBL/GenBank/DDBJ databases">
        <title>The complete genome sequence of Streptomyces albolongus YIM 101047, the producer of novel bafilomycins and novel odoriferous sesquiterpenoids.</title>
        <authorList>
            <person name="Yin M."/>
            <person name="Jiang Y."/>
        </authorList>
    </citation>
    <scope>NUCLEOTIDE SEQUENCE [LARGE SCALE GENOMIC DNA]</scope>
    <source>
        <strain evidence="4 5">YIM 101047</strain>
    </source>
</reference>
<dbReference type="GO" id="GO:0003677">
    <property type="term" value="F:DNA binding"/>
    <property type="evidence" value="ECO:0007669"/>
    <property type="project" value="UniProtKB-KW"/>
</dbReference>
<dbReference type="InterPro" id="IPR010982">
    <property type="entry name" value="Lambda_DNA-bd_dom_sf"/>
</dbReference>
<evidence type="ECO:0000313" key="4">
    <source>
        <dbReference type="EMBL" id="ARF74742.1"/>
    </source>
</evidence>
<dbReference type="CDD" id="cd00093">
    <property type="entry name" value="HTH_XRE"/>
    <property type="match status" value="1"/>
</dbReference>